<dbReference type="GO" id="GO:0004650">
    <property type="term" value="F:polygalacturonase activity"/>
    <property type="evidence" value="ECO:0007669"/>
    <property type="project" value="InterPro"/>
</dbReference>
<evidence type="ECO:0000256" key="4">
    <source>
        <dbReference type="RuleBase" id="RU361169"/>
    </source>
</evidence>
<name>A0A4Y8V5C0_9BACT</name>
<keyword evidence="3 4" id="KW-0326">Glycosidase</keyword>
<dbReference type="GO" id="GO:0005975">
    <property type="term" value="P:carbohydrate metabolic process"/>
    <property type="evidence" value="ECO:0007669"/>
    <property type="project" value="InterPro"/>
</dbReference>
<dbReference type="SUPFAM" id="SSF51126">
    <property type="entry name" value="Pectin lyase-like"/>
    <property type="match status" value="1"/>
</dbReference>
<keyword evidence="7" id="KW-1185">Reference proteome</keyword>
<evidence type="ECO:0000256" key="5">
    <source>
        <dbReference type="SAM" id="SignalP"/>
    </source>
</evidence>
<accession>A0A4Y8V5C0</accession>
<sequence length="463" mass="52015">MRKYIWLMACLMAFAPLSTNAAKKLKKAKKAQTELWPDGTKMDAWFSNAQKVNVDTLGKKYVITDYGVKNDSTLIQTQAIQAIIDQAAKDGGGVIVVPAGTYQSGALFFRPKTHLYLEEGGKLKGSDRIANFPVLETRIEGETCKYFSAFINADKCDGFTIAGNGTIDGNGYHYWEEFWIRRTWNRQCTNKDAQRPRLVYISNSSHVTIQDVHIQNSPFWTNHIYRCDHVRFLGCTIFAPTSGMRAPSSDAIDIDVCHDVLVEGCFMSVNDDAIAIKGGKGTWADKAPENGPVYNVLIQNCNYGRVHGCLTLGSESVKDRNIVLRNIKVGNAQRVLWLKMRPDTPQHYEYVTVDNITGTTGSFLVVRPWTQFFKPGDRKDMPLSQCNNITIKNIQMDCDNFFDVGTSDKYRLVDFTFENIQSTDKKMAFNKDVIENTIVKNVNITPREKSNGLKTTGDADGLK</sequence>
<evidence type="ECO:0000256" key="2">
    <source>
        <dbReference type="ARBA" id="ARBA00022801"/>
    </source>
</evidence>
<dbReference type="InterPro" id="IPR051801">
    <property type="entry name" value="GH28_Enzymes"/>
</dbReference>
<evidence type="ECO:0000256" key="1">
    <source>
        <dbReference type="ARBA" id="ARBA00008834"/>
    </source>
</evidence>
<dbReference type="RefSeq" id="WP_134844455.1">
    <property type="nucleotide sequence ID" value="NZ_SGVY01000061.1"/>
</dbReference>
<dbReference type="Gene3D" id="2.160.20.10">
    <property type="entry name" value="Single-stranded right-handed beta-helix, Pectin lyase-like"/>
    <property type="match status" value="1"/>
</dbReference>
<dbReference type="Pfam" id="PF00295">
    <property type="entry name" value="Glyco_hydro_28"/>
    <property type="match status" value="1"/>
</dbReference>
<dbReference type="PANTHER" id="PTHR31339:SF9">
    <property type="entry name" value="PLASMIN AND FIBRONECTIN-BINDING PROTEIN A"/>
    <property type="match status" value="1"/>
</dbReference>
<evidence type="ECO:0000313" key="6">
    <source>
        <dbReference type="EMBL" id="TFH76058.1"/>
    </source>
</evidence>
<dbReference type="AlphaFoldDB" id="A0A4Y8V5C0"/>
<keyword evidence="5" id="KW-0732">Signal</keyword>
<reference evidence="6 7" key="1">
    <citation type="submission" date="2019-02" db="EMBL/GenBank/DDBJ databases">
        <title>Draft Genome Sequence of the Prevotella sp. BCRC 81118, Isolated from Human Feces.</title>
        <authorList>
            <person name="Huang C.-H."/>
        </authorList>
    </citation>
    <scope>NUCLEOTIDE SEQUENCE [LARGE SCALE GENOMIC DNA]</scope>
    <source>
        <strain evidence="6 7">BCRC 81118</strain>
    </source>
</reference>
<organism evidence="6 7">
    <name type="scientific">Segatella hominis</name>
    <dbReference type="NCBI Taxonomy" id="2518605"/>
    <lineage>
        <taxon>Bacteria</taxon>
        <taxon>Pseudomonadati</taxon>
        <taxon>Bacteroidota</taxon>
        <taxon>Bacteroidia</taxon>
        <taxon>Bacteroidales</taxon>
        <taxon>Prevotellaceae</taxon>
        <taxon>Segatella</taxon>
    </lineage>
</organism>
<feature type="signal peptide" evidence="5">
    <location>
        <begin position="1"/>
        <end position="21"/>
    </location>
</feature>
<evidence type="ECO:0000256" key="3">
    <source>
        <dbReference type="ARBA" id="ARBA00023295"/>
    </source>
</evidence>
<gene>
    <name evidence="6" type="ORF">EXN75_15200</name>
</gene>
<dbReference type="InterPro" id="IPR011050">
    <property type="entry name" value="Pectin_lyase_fold/virulence"/>
</dbReference>
<dbReference type="InterPro" id="IPR000743">
    <property type="entry name" value="Glyco_hydro_28"/>
</dbReference>
<keyword evidence="2 4" id="KW-0378">Hydrolase</keyword>
<protein>
    <submittedName>
        <fullName evidence="6">Exopolygalacturonase</fullName>
    </submittedName>
</protein>
<dbReference type="InterPro" id="IPR012334">
    <property type="entry name" value="Pectin_lyas_fold"/>
</dbReference>
<proteinExistence type="inferred from homology"/>
<feature type="chain" id="PRO_5021411377" evidence="5">
    <location>
        <begin position="22"/>
        <end position="463"/>
    </location>
</feature>
<comment type="caution">
    <text evidence="6">The sequence shown here is derived from an EMBL/GenBank/DDBJ whole genome shotgun (WGS) entry which is preliminary data.</text>
</comment>
<dbReference type="EMBL" id="SGVY01000061">
    <property type="protein sequence ID" value="TFH76058.1"/>
    <property type="molecule type" value="Genomic_DNA"/>
</dbReference>
<evidence type="ECO:0000313" key="7">
    <source>
        <dbReference type="Proteomes" id="UP000297872"/>
    </source>
</evidence>
<dbReference type="PANTHER" id="PTHR31339">
    <property type="entry name" value="PECTIN LYASE-RELATED"/>
    <property type="match status" value="1"/>
</dbReference>
<dbReference type="GeneID" id="302996607"/>
<dbReference type="Proteomes" id="UP000297872">
    <property type="component" value="Unassembled WGS sequence"/>
</dbReference>
<dbReference type="OrthoDB" id="9795222at2"/>
<comment type="similarity">
    <text evidence="1 4">Belongs to the glycosyl hydrolase 28 family.</text>
</comment>